<dbReference type="EMBL" id="MPPL01000001">
    <property type="protein sequence ID" value="OKS86204.1"/>
    <property type="molecule type" value="Genomic_DNA"/>
</dbReference>
<comment type="subcellular location">
    <subcellularLocation>
        <location evidence="1">Membrane</location>
        <topology evidence="1">Multi-pass membrane protein</topology>
    </subcellularLocation>
</comment>
<feature type="transmembrane region" description="Helical" evidence="5">
    <location>
        <begin position="91"/>
        <end position="116"/>
    </location>
</feature>
<evidence type="ECO:0000256" key="1">
    <source>
        <dbReference type="ARBA" id="ARBA00004141"/>
    </source>
</evidence>
<dbReference type="GO" id="GO:0000271">
    <property type="term" value="P:polysaccharide biosynthetic process"/>
    <property type="evidence" value="ECO:0007669"/>
    <property type="project" value="InterPro"/>
</dbReference>
<protein>
    <recommendedName>
        <fullName evidence="6">GtrA/DPMS transmembrane domain-containing protein</fullName>
    </recommendedName>
</protein>
<accession>A0A1Q5ZWQ3</accession>
<dbReference type="Pfam" id="PF04138">
    <property type="entry name" value="GtrA_DPMS_TM"/>
    <property type="match status" value="1"/>
</dbReference>
<dbReference type="Proteomes" id="UP000186720">
    <property type="component" value="Unassembled WGS sequence"/>
</dbReference>
<feature type="domain" description="GtrA/DPMS transmembrane" evidence="6">
    <location>
        <begin position="17"/>
        <end position="144"/>
    </location>
</feature>
<dbReference type="OrthoDB" id="771485at2"/>
<dbReference type="STRING" id="1302689.RG47T_1655"/>
<reference evidence="7 8" key="1">
    <citation type="submission" date="2016-11" db="EMBL/GenBank/DDBJ databases">
        <title>Whole Genome Sequencing of Mucilaginibacter polytrichastri RG4-7(T) isolated from the moss sample.</title>
        <authorList>
            <person name="Li Y."/>
        </authorList>
    </citation>
    <scope>NUCLEOTIDE SEQUENCE [LARGE SCALE GENOMIC DNA]</scope>
    <source>
        <strain evidence="7 8">RG4-7</strain>
    </source>
</reference>
<feature type="transmembrane region" description="Helical" evidence="5">
    <location>
        <begin position="15"/>
        <end position="36"/>
    </location>
</feature>
<feature type="transmembrane region" description="Helical" evidence="5">
    <location>
        <begin position="122"/>
        <end position="142"/>
    </location>
</feature>
<dbReference type="AlphaFoldDB" id="A0A1Q5ZWQ3"/>
<evidence type="ECO:0000313" key="7">
    <source>
        <dbReference type="EMBL" id="OKS86204.1"/>
    </source>
</evidence>
<dbReference type="GO" id="GO:0016020">
    <property type="term" value="C:membrane"/>
    <property type="evidence" value="ECO:0007669"/>
    <property type="project" value="UniProtKB-SubCell"/>
</dbReference>
<gene>
    <name evidence="7" type="ORF">RG47T_1655</name>
</gene>
<organism evidence="7 8">
    <name type="scientific">Mucilaginibacter polytrichastri</name>
    <dbReference type="NCBI Taxonomy" id="1302689"/>
    <lineage>
        <taxon>Bacteria</taxon>
        <taxon>Pseudomonadati</taxon>
        <taxon>Bacteroidota</taxon>
        <taxon>Sphingobacteriia</taxon>
        <taxon>Sphingobacteriales</taxon>
        <taxon>Sphingobacteriaceae</taxon>
        <taxon>Mucilaginibacter</taxon>
    </lineage>
</organism>
<dbReference type="InterPro" id="IPR007267">
    <property type="entry name" value="GtrA_DPMS_TM"/>
</dbReference>
<keyword evidence="4 5" id="KW-0472">Membrane</keyword>
<sequence>MPGKNKGKKILDNQFLRFIISAGAGFLVDIGSYYLFYHNLFKRDSYQVINYHVSNYILSLSISFFLGVIVNFLITRYMVFSESKLQPAQQFLRFSSVAFIGFFANLAILKVMVVYLHMYPPVARPAAALSLFFASFFIHKLFSFNLKLRDHAGNHNPTSN</sequence>
<keyword evidence="2 5" id="KW-0812">Transmembrane</keyword>
<evidence type="ECO:0000259" key="6">
    <source>
        <dbReference type="Pfam" id="PF04138"/>
    </source>
</evidence>
<evidence type="ECO:0000313" key="8">
    <source>
        <dbReference type="Proteomes" id="UP000186720"/>
    </source>
</evidence>
<comment type="caution">
    <text evidence="7">The sequence shown here is derived from an EMBL/GenBank/DDBJ whole genome shotgun (WGS) entry which is preliminary data.</text>
</comment>
<feature type="transmembrane region" description="Helical" evidence="5">
    <location>
        <begin position="56"/>
        <end position="79"/>
    </location>
</feature>
<dbReference type="RefSeq" id="WP_074488928.1">
    <property type="nucleotide sequence ID" value="NZ_FPAM01000013.1"/>
</dbReference>
<keyword evidence="3 5" id="KW-1133">Transmembrane helix</keyword>
<name>A0A1Q5ZWQ3_9SPHI</name>
<keyword evidence="8" id="KW-1185">Reference proteome</keyword>
<evidence type="ECO:0000256" key="3">
    <source>
        <dbReference type="ARBA" id="ARBA00022989"/>
    </source>
</evidence>
<evidence type="ECO:0000256" key="2">
    <source>
        <dbReference type="ARBA" id="ARBA00022692"/>
    </source>
</evidence>
<evidence type="ECO:0000256" key="5">
    <source>
        <dbReference type="SAM" id="Phobius"/>
    </source>
</evidence>
<proteinExistence type="predicted"/>
<evidence type="ECO:0000256" key="4">
    <source>
        <dbReference type="ARBA" id="ARBA00023136"/>
    </source>
</evidence>